<dbReference type="EMBL" id="JAIVGD010000001">
    <property type="protein sequence ID" value="KAH0781004.1"/>
    <property type="molecule type" value="Genomic_DNA"/>
</dbReference>
<evidence type="ECO:0000313" key="1">
    <source>
        <dbReference type="EMBL" id="KAH0781004.1"/>
    </source>
</evidence>
<dbReference type="Proteomes" id="UP000826656">
    <property type="component" value="Unassembled WGS sequence"/>
</dbReference>
<gene>
    <name evidence="1" type="ORF">KY290_000602</name>
</gene>
<sequence>MTEGTRMKLLDDKLLRHDEILGDLSTNCRELKETQAGIRGTLELILDRLTTLERAPVKAPECAFPVRDGLLPNPIHKASARFPIPPPKWELPSFEGNKPKEELYVRFGETVVEDTVEEFNKLSQIGTLDEFLGKSEDLKVQMIIRNPALNEAHFLSSFIGALKEEN</sequence>
<name>A0ABQ7WLV3_SOLTU</name>
<evidence type="ECO:0000313" key="2">
    <source>
        <dbReference type="Proteomes" id="UP000826656"/>
    </source>
</evidence>
<protein>
    <submittedName>
        <fullName evidence="1">Uncharacterized protein</fullName>
    </submittedName>
</protein>
<reference evidence="1 2" key="1">
    <citation type="journal article" date="2021" name="bioRxiv">
        <title>Chromosome-scale and haplotype-resolved genome assembly of a tetraploid potato cultivar.</title>
        <authorList>
            <person name="Sun H."/>
            <person name="Jiao W.-B."/>
            <person name="Krause K."/>
            <person name="Campoy J.A."/>
            <person name="Goel M."/>
            <person name="Folz-Donahue K."/>
            <person name="Kukat C."/>
            <person name="Huettel B."/>
            <person name="Schneeberger K."/>
        </authorList>
    </citation>
    <scope>NUCLEOTIDE SEQUENCE [LARGE SCALE GENOMIC DNA]</scope>
    <source>
        <strain evidence="1">SolTubOtavaFocal</strain>
        <tissue evidence="1">Leaves</tissue>
    </source>
</reference>
<keyword evidence="2" id="KW-1185">Reference proteome</keyword>
<comment type="caution">
    <text evidence="1">The sequence shown here is derived from an EMBL/GenBank/DDBJ whole genome shotgun (WGS) entry which is preliminary data.</text>
</comment>
<proteinExistence type="predicted"/>
<organism evidence="1 2">
    <name type="scientific">Solanum tuberosum</name>
    <name type="common">Potato</name>
    <dbReference type="NCBI Taxonomy" id="4113"/>
    <lineage>
        <taxon>Eukaryota</taxon>
        <taxon>Viridiplantae</taxon>
        <taxon>Streptophyta</taxon>
        <taxon>Embryophyta</taxon>
        <taxon>Tracheophyta</taxon>
        <taxon>Spermatophyta</taxon>
        <taxon>Magnoliopsida</taxon>
        <taxon>eudicotyledons</taxon>
        <taxon>Gunneridae</taxon>
        <taxon>Pentapetalae</taxon>
        <taxon>asterids</taxon>
        <taxon>lamiids</taxon>
        <taxon>Solanales</taxon>
        <taxon>Solanaceae</taxon>
        <taxon>Solanoideae</taxon>
        <taxon>Solaneae</taxon>
        <taxon>Solanum</taxon>
    </lineage>
</organism>
<accession>A0ABQ7WLV3</accession>